<dbReference type="AlphaFoldDB" id="G7VG85"/>
<dbReference type="RefSeq" id="WP_014290109.1">
    <property type="nucleotide sequence ID" value="NC_016645.1"/>
</dbReference>
<accession>G7VG85</accession>
<dbReference type="BioCyc" id="PSP1104324:GJSN-2846-MONOMER"/>
<evidence type="ECO:0000256" key="1">
    <source>
        <dbReference type="SAM" id="MobiDB-lite"/>
    </source>
</evidence>
<dbReference type="Proteomes" id="UP000005867">
    <property type="component" value="Chromosome"/>
</dbReference>
<gene>
    <name evidence="2" type="ORF">P186_2908</name>
</gene>
<evidence type="ECO:0000313" key="2">
    <source>
        <dbReference type="EMBL" id="AET34284.1"/>
    </source>
</evidence>
<dbReference type="STRING" id="1104324.P186_2908"/>
<dbReference type="KEGG" id="pyr:P186_2908"/>
<name>G7VG85_9CREN</name>
<dbReference type="GeneID" id="11594507"/>
<proteinExistence type="predicted"/>
<evidence type="ECO:0000313" key="3">
    <source>
        <dbReference type="Proteomes" id="UP000005867"/>
    </source>
</evidence>
<protein>
    <submittedName>
        <fullName evidence="2">Uncharacterized protein</fullName>
    </submittedName>
</protein>
<dbReference type="EMBL" id="CP003098">
    <property type="protein sequence ID" value="AET34284.1"/>
    <property type="molecule type" value="Genomic_DNA"/>
</dbReference>
<dbReference type="HOGENOM" id="CLU_1881157_0_0_2"/>
<dbReference type="eggNOG" id="arCOG12093">
    <property type="taxonomic scope" value="Archaea"/>
</dbReference>
<sequence>MTEEFKTLLSREPVRREAPPPPPEWRPRVVDLATLWRELGVEPMFPELYDLATTCPEVFDCYRKLVALWDDERSRDIIFKAAWTGADIAKVVDLLWRGRYKEAEEAARP</sequence>
<keyword evidence="3" id="KW-1185">Reference proteome</keyword>
<reference evidence="2 3" key="1">
    <citation type="journal article" date="2012" name="J. Bacteriol.">
        <title>Complete genome sequence of strain 1860, a crenarchaeon of the genus pyrobaculum able to grow with various electron acceptors.</title>
        <authorList>
            <person name="Mardanov A.V."/>
            <person name="Gumerov V.M."/>
            <person name="Slobodkina G.B."/>
            <person name="Beletsky A.V."/>
            <person name="Bonch-Osmolovskaya E.A."/>
            <person name="Ravin N.V."/>
            <person name="Skryabin K.G."/>
        </authorList>
    </citation>
    <scope>NUCLEOTIDE SEQUENCE [LARGE SCALE GENOMIC DNA]</scope>
    <source>
        <strain evidence="2 3">1860</strain>
    </source>
</reference>
<organism evidence="2 3">
    <name type="scientific">Pyrobaculum ferrireducens</name>
    <dbReference type="NCBI Taxonomy" id="1104324"/>
    <lineage>
        <taxon>Archaea</taxon>
        <taxon>Thermoproteota</taxon>
        <taxon>Thermoprotei</taxon>
        <taxon>Thermoproteales</taxon>
        <taxon>Thermoproteaceae</taxon>
        <taxon>Pyrobaculum</taxon>
    </lineage>
</organism>
<feature type="region of interest" description="Disordered" evidence="1">
    <location>
        <begin position="1"/>
        <end position="23"/>
    </location>
</feature>